<name>A0A7R6P9G0_9GAMM</name>
<dbReference type="Proteomes" id="UP000595332">
    <property type="component" value="Chromosome"/>
</dbReference>
<organism evidence="1 2">
    <name type="scientific">Neptunomonas japonica JAMM 1380</name>
    <dbReference type="NCBI Taxonomy" id="1441457"/>
    <lineage>
        <taxon>Bacteria</taxon>
        <taxon>Pseudomonadati</taxon>
        <taxon>Pseudomonadota</taxon>
        <taxon>Gammaproteobacteria</taxon>
        <taxon>Oceanospirillales</taxon>
        <taxon>Oceanospirillaceae</taxon>
        <taxon>Neptunomonas</taxon>
    </lineage>
</organism>
<reference evidence="1 2" key="1">
    <citation type="journal article" date="2008" name="Int. J. Syst. Evol. Microbiol.">
        <title>Neptunomonas japonica sp. nov., an Osedax japonicus symbiont-like bacterium isolated from sediment adjacent to sperm whale carcasses off Kagoshima, Japan.</title>
        <authorList>
            <person name="Miyazaki M."/>
            <person name="Nogi Y."/>
            <person name="Fujiwara Y."/>
            <person name="Kawato M."/>
            <person name="Kubokawa K."/>
            <person name="Horikoshi K."/>
        </authorList>
    </citation>
    <scope>NUCLEOTIDE SEQUENCE [LARGE SCALE GENOMIC DNA]</scope>
    <source>
        <strain evidence="1 2">JAMM 1380</strain>
    </source>
</reference>
<evidence type="ECO:0008006" key="3">
    <source>
        <dbReference type="Google" id="ProtNLM"/>
    </source>
</evidence>
<dbReference type="RefSeq" id="WP_201350302.1">
    <property type="nucleotide sequence ID" value="NZ_AP014546.1"/>
</dbReference>
<dbReference type="InterPro" id="IPR025293">
    <property type="entry name" value="YfiR/HmsC-like"/>
</dbReference>
<dbReference type="AlphaFoldDB" id="A0A7R6P9G0"/>
<evidence type="ECO:0000313" key="2">
    <source>
        <dbReference type="Proteomes" id="UP000595332"/>
    </source>
</evidence>
<keyword evidence="2" id="KW-1185">Reference proteome</keyword>
<dbReference type="Pfam" id="PF13689">
    <property type="entry name" value="DUF4154"/>
    <property type="match status" value="1"/>
</dbReference>
<gene>
    <name evidence="1" type="ORF">NEJAP_1753</name>
</gene>
<sequence>MLALTLHKYFRFTLKIHNYIALFLVLIISSAPVFSANLDREMILKSGFIYNFSRFGKWESDFLNQDSFTICSPDKTFTRVAKITLDHKKVKRLPIVVNEIGIISDINKCSVVFVTKKYYLDWKNRLSQLGNEQVMLIGENKGFIRSGGHINFFILSGKIRFEVSVSNLKKSGLLLSSKVLRLGRIHE</sequence>
<evidence type="ECO:0000313" key="1">
    <source>
        <dbReference type="EMBL" id="BBB29704.1"/>
    </source>
</evidence>
<proteinExistence type="predicted"/>
<protein>
    <recommendedName>
        <fullName evidence="3">Transmembrane protein</fullName>
    </recommendedName>
</protein>
<dbReference type="EMBL" id="AP014546">
    <property type="protein sequence ID" value="BBB29704.1"/>
    <property type="molecule type" value="Genomic_DNA"/>
</dbReference>
<accession>A0A7R6P9G0</accession>
<dbReference type="KEGG" id="njp:NEJAP_1753"/>